<feature type="transmembrane region" description="Helical" evidence="1">
    <location>
        <begin position="203"/>
        <end position="228"/>
    </location>
</feature>
<reference evidence="2" key="1">
    <citation type="journal article" date="2023" name="Mol. Phylogenet. Evol.">
        <title>Genome-scale phylogeny and comparative genomics of the fungal order Sordariales.</title>
        <authorList>
            <person name="Hensen N."/>
            <person name="Bonometti L."/>
            <person name="Westerberg I."/>
            <person name="Brannstrom I.O."/>
            <person name="Guillou S."/>
            <person name="Cros-Aarteil S."/>
            <person name="Calhoun S."/>
            <person name="Haridas S."/>
            <person name="Kuo A."/>
            <person name="Mondo S."/>
            <person name="Pangilinan J."/>
            <person name="Riley R."/>
            <person name="LaButti K."/>
            <person name="Andreopoulos B."/>
            <person name="Lipzen A."/>
            <person name="Chen C."/>
            <person name="Yan M."/>
            <person name="Daum C."/>
            <person name="Ng V."/>
            <person name="Clum A."/>
            <person name="Steindorff A."/>
            <person name="Ohm R.A."/>
            <person name="Martin F."/>
            <person name="Silar P."/>
            <person name="Natvig D.O."/>
            <person name="Lalanne C."/>
            <person name="Gautier V."/>
            <person name="Ament-Velasquez S.L."/>
            <person name="Kruys A."/>
            <person name="Hutchinson M.I."/>
            <person name="Powell A.J."/>
            <person name="Barry K."/>
            <person name="Miller A.N."/>
            <person name="Grigoriev I.V."/>
            <person name="Debuchy R."/>
            <person name="Gladieux P."/>
            <person name="Hiltunen Thoren M."/>
            <person name="Johannesson H."/>
        </authorList>
    </citation>
    <scope>NUCLEOTIDE SEQUENCE</scope>
    <source>
        <strain evidence="2">PSN243</strain>
    </source>
</reference>
<evidence type="ECO:0000313" key="2">
    <source>
        <dbReference type="EMBL" id="KAK4442305.1"/>
    </source>
</evidence>
<feature type="transmembrane region" description="Helical" evidence="1">
    <location>
        <begin position="53"/>
        <end position="79"/>
    </location>
</feature>
<organism evidence="2 3">
    <name type="scientific">Podospora aff. communis PSN243</name>
    <dbReference type="NCBI Taxonomy" id="3040156"/>
    <lineage>
        <taxon>Eukaryota</taxon>
        <taxon>Fungi</taxon>
        <taxon>Dikarya</taxon>
        <taxon>Ascomycota</taxon>
        <taxon>Pezizomycotina</taxon>
        <taxon>Sordariomycetes</taxon>
        <taxon>Sordariomycetidae</taxon>
        <taxon>Sordariales</taxon>
        <taxon>Podosporaceae</taxon>
        <taxon>Podospora</taxon>
    </lineage>
</organism>
<protein>
    <submittedName>
        <fullName evidence="2">Uncharacterized protein</fullName>
    </submittedName>
</protein>
<evidence type="ECO:0000256" key="1">
    <source>
        <dbReference type="SAM" id="Phobius"/>
    </source>
</evidence>
<evidence type="ECO:0000313" key="3">
    <source>
        <dbReference type="Proteomes" id="UP001321760"/>
    </source>
</evidence>
<keyword evidence="1" id="KW-1133">Transmembrane helix</keyword>
<name>A0AAV9G261_9PEZI</name>
<keyword evidence="1" id="KW-0472">Membrane</keyword>
<proteinExistence type="predicted"/>
<accession>A0AAV9G261</accession>
<gene>
    <name evidence="2" type="ORF">QBC34DRAFT_455194</name>
</gene>
<dbReference type="AlphaFoldDB" id="A0AAV9G261"/>
<reference evidence="2" key="2">
    <citation type="submission" date="2023-05" db="EMBL/GenBank/DDBJ databases">
        <authorList>
            <consortium name="Lawrence Berkeley National Laboratory"/>
            <person name="Steindorff A."/>
            <person name="Hensen N."/>
            <person name="Bonometti L."/>
            <person name="Westerberg I."/>
            <person name="Brannstrom I.O."/>
            <person name="Guillou S."/>
            <person name="Cros-Aarteil S."/>
            <person name="Calhoun S."/>
            <person name="Haridas S."/>
            <person name="Kuo A."/>
            <person name="Mondo S."/>
            <person name="Pangilinan J."/>
            <person name="Riley R."/>
            <person name="Labutti K."/>
            <person name="Andreopoulos B."/>
            <person name="Lipzen A."/>
            <person name="Chen C."/>
            <person name="Yanf M."/>
            <person name="Daum C."/>
            <person name="Ng V."/>
            <person name="Clum A."/>
            <person name="Ohm R."/>
            <person name="Martin F."/>
            <person name="Silar P."/>
            <person name="Natvig D."/>
            <person name="Lalanne C."/>
            <person name="Gautier V."/>
            <person name="Ament-Velasquez S.L."/>
            <person name="Kruys A."/>
            <person name="Hutchinson M.I."/>
            <person name="Powell A.J."/>
            <person name="Barry K."/>
            <person name="Miller A.N."/>
            <person name="Grigoriev I.V."/>
            <person name="Debuchy R."/>
            <person name="Gladieux P."/>
            <person name="Thoren M.H."/>
            <person name="Johannesson H."/>
        </authorList>
    </citation>
    <scope>NUCLEOTIDE SEQUENCE</scope>
    <source>
        <strain evidence="2">PSN243</strain>
    </source>
</reference>
<dbReference type="Proteomes" id="UP001321760">
    <property type="component" value="Unassembled WGS sequence"/>
</dbReference>
<keyword evidence="3" id="KW-1185">Reference proteome</keyword>
<dbReference type="EMBL" id="MU866021">
    <property type="protein sequence ID" value="KAK4442305.1"/>
    <property type="molecule type" value="Genomic_DNA"/>
</dbReference>
<keyword evidence="1" id="KW-0812">Transmembrane</keyword>
<sequence>MASQTLHSPGLAEDQYKYPKENHTAWVTSYHPIETEPASVSLAPRSHIQRLGIANTIAISLGFLVSALFVIFIVFLWAYSPGIVGVSFHTDQYGQQPAFWRQIVLRGGGIHHRLLGSLDTSSALLLCTSCIDGDRNALRARATSVAVFQSVLRTTGKLPLAMQALWIIHVVAQRTWYNFAPQFEVGDTAEFTVFGEQILPRRWAGVVAVLVVVVVHNLVVALLPGAFLMGRNKAAMVGNLWDGFGQVAGRALTLLNSQGLDSRTSTPVLATKPGRLLRSVSPKIPGCIPPAAANRWKSYELEDLPSHIYSPLCSLPVFCQVRIAAMNHPPDSMSKLCGKPADDSQEQTGTGRLDFDVSKPDHFAALEVNSISGQGSLSQAQSFHFKSSNNLSSAEVYANIISHL</sequence>
<comment type="caution">
    <text evidence="2">The sequence shown here is derived from an EMBL/GenBank/DDBJ whole genome shotgun (WGS) entry which is preliminary data.</text>
</comment>